<accession>A0A2P2NVC9</accession>
<protein>
    <submittedName>
        <fullName evidence="1">Uncharacterized protein</fullName>
    </submittedName>
</protein>
<evidence type="ECO:0000313" key="1">
    <source>
        <dbReference type="EMBL" id="MBX46425.1"/>
    </source>
</evidence>
<proteinExistence type="predicted"/>
<sequence>MLRATNYIKPVGYNAGAKQPTNYNYNINKHFNIRRNYKTANRGPKISRACVECHKLNI</sequence>
<dbReference type="AlphaFoldDB" id="A0A2P2NVC9"/>
<name>A0A2P2NVC9_RHIMU</name>
<organism evidence="1">
    <name type="scientific">Rhizophora mucronata</name>
    <name type="common">Asiatic mangrove</name>
    <dbReference type="NCBI Taxonomy" id="61149"/>
    <lineage>
        <taxon>Eukaryota</taxon>
        <taxon>Viridiplantae</taxon>
        <taxon>Streptophyta</taxon>
        <taxon>Embryophyta</taxon>
        <taxon>Tracheophyta</taxon>
        <taxon>Spermatophyta</taxon>
        <taxon>Magnoliopsida</taxon>
        <taxon>eudicotyledons</taxon>
        <taxon>Gunneridae</taxon>
        <taxon>Pentapetalae</taxon>
        <taxon>rosids</taxon>
        <taxon>fabids</taxon>
        <taxon>Malpighiales</taxon>
        <taxon>Rhizophoraceae</taxon>
        <taxon>Rhizophora</taxon>
    </lineage>
</organism>
<dbReference type="EMBL" id="GGEC01065941">
    <property type="protein sequence ID" value="MBX46425.1"/>
    <property type="molecule type" value="Transcribed_RNA"/>
</dbReference>
<reference evidence="1" key="1">
    <citation type="submission" date="2018-02" db="EMBL/GenBank/DDBJ databases">
        <title>Rhizophora mucronata_Transcriptome.</title>
        <authorList>
            <person name="Meera S.P."/>
            <person name="Sreeshan A."/>
            <person name="Augustine A."/>
        </authorList>
    </citation>
    <scope>NUCLEOTIDE SEQUENCE</scope>
    <source>
        <tissue evidence="1">Leaf</tissue>
    </source>
</reference>